<dbReference type="PANTHER" id="PTHR43877">
    <property type="entry name" value="AMINOALKYLPHOSPHONATE N-ACETYLTRANSFERASE-RELATED-RELATED"/>
    <property type="match status" value="1"/>
</dbReference>
<feature type="domain" description="N-acetyltransferase" evidence="3">
    <location>
        <begin position="4"/>
        <end position="152"/>
    </location>
</feature>
<dbReference type="EMBL" id="CP146275">
    <property type="protein sequence ID" value="WWT34031.1"/>
    <property type="molecule type" value="Genomic_DNA"/>
</dbReference>
<dbReference type="Gene3D" id="3.40.630.30">
    <property type="match status" value="1"/>
</dbReference>
<evidence type="ECO:0000259" key="3">
    <source>
        <dbReference type="PROSITE" id="PS51186"/>
    </source>
</evidence>
<dbReference type="RefSeq" id="WP_338609773.1">
    <property type="nucleotide sequence ID" value="NZ_CP146275.1"/>
</dbReference>
<reference evidence="4 5" key="1">
    <citation type="submission" date="2024-02" db="EMBL/GenBank/DDBJ databases">
        <title>Complete genome sequence of Pelagibacterium nitratireducens ZH15.</title>
        <authorList>
            <person name="Zhao L.H."/>
        </authorList>
    </citation>
    <scope>NUCLEOTIDE SEQUENCE [LARGE SCALE GENOMIC DNA]</scope>
    <source>
        <strain evidence="4 5">ZH15</strain>
    </source>
</reference>
<keyword evidence="1 4" id="KW-0808">Transferase</keyword>
<evidence type="ECO:0000313" key="5">
    <source>
        <dbReference type="Proteomes" id="UP001369958"/>
    </source>
</evidence>
<dbReference type="PROSITE" id="PS51186">
    <property type="entry name" value="GNAT"/>
    <property type="match status" value="1"/>
</dbReference>
<sequence length="152" mass="17016">MSDLAIRNATTDDLPFIVGLIAHDTVLDRIDDPADAHGPDYLAAFEAIAADPNQLLLIAEFDAAAVGTFQLTFTPGIFRRGGWRCTIEGVHVSPDHRNRRIGEKMMAWAVQKAKERGCTMVQLTSNKKRADAHRFYERLGFSRSHEGFKLYI</sequence>
<dbReference type="InterPro" id="IPR000182">
    <property type="entry name" value="GNAT_dom"/>
</dbReference>
<keyword evidence="2 4" id="KW-0012">Acyltransferase</keyword>
<dbReference type="InterPro" id="IPR050832">
    <property type="entry name" value="Bact_Acetyltransf"/>
</dbReference>
<dbReference type="PANTHER" id="PTHR43877:SF2">
    <property type="entry name" value="AMINOALKYLPHOSPHONATE N-ACETYLTRANSFERASE-RELATED"/>
    <property type="match status" value="1"/>
</dbReference>
<dbReference type="GO" id="GO:0016746">
    <property type="term" value="F:acyltransferase activity"/>
    <property type="evidence" value="ECO:0007669"/>
    <property type="project" value="UniProtKB-KW"/>
</dbReference>
<gene>
    <name evidence="4" type="ORF">V6617_06095</name>
</gene>
<accession>A0ABZ2I667</accession>
<name>A0ABZ2I667_9HYPH</name>
<dbReference type="Proteomes" id="UP001369958">
    <property type="component" value="Chromosome"/>
</dbReference>
<evidence type="ECO:0000256" key="2">
    <source>
        <dbReference type="ARBA" id="ARBA00023315"/>
    </source>
</evidence>
<proteinExistence type="predicted"/>
<keyword evidence="5" id="KW-1185">Reference proteome</keyword>
<protein>
    <submittedName>
        <fullName evidence="4">GNAT family N-acetyltransferase</fullName>
        <ecNumber evidence="4">2.3.1.-</ecNumber>
    </submittedName>
</protein>
<dbReference type="SUPFAM" id="SSF55729">
    <property type="entry name" value="Acyl-CoA N-acyltransferases (Nat)"/>
    <property type="match status" value="1"/>
</dbReference>
<dbReference type="Pfam" id="PF00583">
    <property type="entry name" value="Acetyltransf_1"/>
    <property type="match status" value="1"/>
</dbReference>
<evidence type="ECO:0000313" key="4">
    <source>
        <dbReference type="EMBL" id="WWT34031.1"/>
    </source>
</evidence>
<dbReference type="InterPro" id="IPR016181">
    <property type="entry name" value="Acyl_CoA_acyltransferase"/>
</dbReference>
<organism evidence="4 5">
    <name type="scientific">Pelagibacterium nitratireducens</name>
    <dbReference type="NCBI Taxonomy" id="1046114"/>
    <lineage>
        <taxon>Bacteria</taxon>
        <taxon>Pseudomonadati</taxon>
        <taxon>Pseudomonadota</taxon>
        <taxon>Alphaproteobacteria</taxon>
        <taxon>Hyphomicrobiales</taxon>
        <taxon>Devosiaceae</taxon>
        <taxon>Pelagibacterium</taxon>
    </lineage>
</organism>
<dbReference type="CDD" id="cd04301">
    <property type="entry name" value="NAT_SF"/>
    <property type="match status" value="1"/>
</dbReference>
<dbReference type="EC" id="2.3.1.-" evidence="4"/>
<evidence type="ECO:0000256" key="1">
    <source>
        <dbReference type="ARBA" id="ARBA00022679"/>
    </source>
</evidence>